<dbReference type="InterPro" id="IPR050445">
    <property type="entry name" value="Bact_polysacc_biosynth/exp"/>
</dbReference>
<sequence>MRPPHPVPGVVDYVRIAVRGWALILAATILSAGAGLVVWATHTTTYSASFDLFAVVDGPSNPRAAFENDRGGRSRIPTYADLATSPEVAAKANEVLGGTAPDLAGHVTVTQRLDSALLTVAVAADDRADAERRVTALAGAMVAVSRQLENNDDLGPQAFLTPVGTADPAVAVHPSLVRDMGLAAAVGLVWGTVGVLALGLLNDRVMHRRQVDAVVADVRSRTVGTGA</sequence>
<name>A0ABW3GEE6_9NOCA</name>
<feature type="transmembrane region" description="Helical" evidence="1">
    <location>
        <begin position="21"/>
        <end position="40"/>
    </location>
</feature>
<dbReference type="Proteomes" id="UP001597068">
    <property type="component" value="Unassembled WGS sequence"/>
</dbReference>
<keyword evidence="1" id="KW-1133">Transmembrane helix</keyword>
<keyword evidence="1" id="KW-0812">Transmembrane</keyword>
<feature type="transmembrane region" description="Helical" evidence="1">
    <location>
        <begin position="180"/>
        <end position="201"/>
    </location>
</feature>
<reference evidence="3" key="1">
    <citation type="journal article" date="2019" name="Int. J. Syst. Evol. Microbiol.">
        <title>The Global Catalogue of Microorganisms (GCM) 10K type strain sequencing project: providing services to taxonomists for standard genome sequencing and annotation.</title>
        <authorList>
            <consortium name="The Broad Institute Genomics Platform"/>
            <consortium name="The Broad Institute Genome Sequencing Center for Infectious Disease"/>
            <person name="Wu L."/>
            <person name="Ma J."/>
        </authorList>
    </citation>
    <scope>NUCLEOTIDE SEQUENCE [LARGE SCALE GENOMIC DNA]</scope>
    <source>
        <strain evidence="3">CCUG 50873</strain>
    </source>
</reference>
<dbReference type="PANTHER" id="PTHR32309">
    <property type="entry name" value="TYROSINE-PROTEIN KINASE"/>
    <property type="match status" value="1"/>
</dbReference>
<dbReference type="PANTHER" id="PTHR32309:SF13">
    <property type="entry name" value="FERRIC ENTEROBACTIN TRANSPORT PROTEIN FEPE"/>
    <property type="match status" value="1"/>
</dbReference>
<keyword evidence="3" id="KW-1185">Reference proteome</keyword>
<evidence type="ECO:0000256" key="1">
    <source>
        <dbReference type="SAM" id="Phobius"/>
    </source>
</evidence>
<evidence type="ECO:0000313" key="2">
    <source>
        <dbReference type="EMBL" id="MFD0926982.1"/>
    </source>
</evidence>
<keyword evidence="1" id="KW-0472">Membrane</keyword>
<gene>
    <name evidence="2" type="ORF">ACFQ04_14680</name>
</gene>
<dbReference type="EMBL" id="JBHTIL010000002">
    <property type="protein sequence ID" value="MFD0926982.1"/>
    <property type="molecule type" value="Genomic_DNA"/>
</dbReference>
<protein>
    <submittedName>
        <fullName evidence="2">YveK family protein</fullName>
    </submittedName>
</protein>
<organism evidence="2 3">
    <name type="scientific">Williamsia deligens</name>
    <dbReference type="NCBI Taxonomy" id="321325"/>
    <lineage>
        <taxon>Bacteria</taxon>
        <taxon>Bacillati</taxon>
        <taxon>Actinomycetota</taxon>
        <taxon>Actinomycetes</taxon>
        <taxon>Mycobacteriales</taxon>
        <taxon>Nocardiaceae</taxon>
        <taxon>Williamsia</taxon>
    </lineage>
</organism>
<accession>A0ABW3GEE6</accession>
<proteinExistence type="predicted"/>
<dbReference type="RefSeq" id="WP_253648664.1">
    <property type="nucleotide sequence ID" value="NZ_BAAAMO010000006.1"/>
</dbReference>
<evidence type="ECO:0000313" key="3">
    <source>
        <dbReference type="Proteomes" id="UP001597068"/>
    </source>
</evidence>
<comment type="caution">
    <text evidence="2">The sequence shown here is derived from an EMBL/GenBank/DDBJ whole genome shotgun (WGS) entry which is preliminary data.</text>
</comment>